<dbReference type="Proteomes" id="UP001549291">
    <property type="component" value="Unassembled WGS sequence"/>
</dbReference>
<protein>
    <submittedName>
        <fullName evidence="1">Uncharacterized protein</fullName>
    </submittedName>
</protein>
<comment type="caution">
    <text evidence="1">The sequence shown here is derived from an EMBL/GenBank/DDBJ whole genome shotgun (WGS) entry which is preliminary data.</text>
</comment>
<keyword evidence="2" id="KW-1185">Reference proteome</keyword>
<dbReference type="EMBL" id="JBEPTQ010000002">
    <property type="protein sequence ID" value="MET4720718.1"/>
    <property type="molecule type" value="Genomic_DNA"/>
</dbReference>
<proteinExistence type="predicted"/>
<name>A0ABV2RUV6_BRAJP</name>
<gene>
    <name evidence="1" type="ORF">ABIF63_004824</name>
</gene>
<accession>A0ABV2RUV6</accession>
<evidence type="ECO:0000313" key="1">
    <source>
        <dbReference type="EMBL" id="MET4720718.1"/>
    </source>
</evidence>
<reference evidence="1 2" key="1">
    <citation type="submission" date="2024-06" db="EMBL/GenBank/DDBJ databases">
        <title>Genomic Encyclopedia of Type Strains, Phase V (KMG-V): Genome sequencing to study the core and pangenomes of soil and plant-associated prokaryotes.</title>
        <authorList>
            <person name="Whitman W."/>
        </authorList>
    </citation>
    <scope>NUCLEOTIDE SEQUENCE [LARGE SCALE GENOMIC DNA]</scope>
    <source>
        <strain evidence="1 2">USDA 160</strain>
    </source>
</reference>
<evidence type="ECO:0000313" key="2">
    <source>
        <dbReference type="Proteomes" id="UP001549291"/>
    </source>
</evidence>
<sequence length="99" mass="11901">MTERTTCCVPFCRRSTKERYSEWICSVHWPMIPKRTRQRRSQAKRLLKRARQRLERQYQRQGSVFTTAQWGRVESAQRLESALWDRCKREAIEAAGGLR</sequence>
<organism evidence="1 2">
    <name type="scientific">Bradyrhizobium japonicum</name>
    <dbReference type="NCBI Taxonomy" id="375"/>
    <lineage>
        <taxon>Bacteria</taxon>
        <taxon>Pseudomonadati</taxon>
        <taxon>Pseudomonadota</taxon>
        <taxon>Alphaproteobacteria</taxon>
        <taxon>Hyphomicrobiales</taxon>
        <taxon>Nitrobacteraceae</taxon>
        <taxon>Bradyrhizobium</taxon>
    </lineage>
</organism>